<gene>
    <name evidence="2" type="ORF">WFZ86_04060</name>
</gene>
<dbReference type="EMBL" id="JBCGDP010000003">
    <property type="protein sequence ID" value="MEM0575662.1"/>
    <property type="molecule type" value="Genomic_DNA"/>
</dbReference>
<dbReference type="InterPro" id="IPR000182">
    <property type="entry name" value="GNAT_dom"/>
</dbReference>
<comment type="caution">
    <text evidence="2">The sequence shown here is derived from an EMBL/GenBank/DDBJ whole genome shotgun (WGS) entry which is preliminary data.</text>
</comment>
<dbReference type="Proteomes" id="UP001468798">
    <property type="component" value="Unassembled WGS sequence"/>
</dbReference>
<accession>A0ABU9NMT0</accession>
<dbReference type="RefSeq" id="WP_342690748.1">
    <property type="nucleotide sequence ID" value="NZ_JBCGDP010000003.1"/>
</dbReference>
<organism evidence="2 3">
    <name type="scientific">Flavobacterium polysaccharolyticum</name>
    <dbReference type="NCBI Taxonomy" id="3133148"/>
    <lineage>
        <taxon>Bacteria</taxon>
        <taxon>Pseudomonadati</taxon>
        <taxon>Bacteroidota</taxon>
        <taxon>Flavobacteriia</taxon>
        <taxon>Flavobacteriales</taxon>
        <taxon>Flavobacteriaceae</taxon>
        <taxon>Flavobacterium</taxon>
    </lineage>
</organism>
<evidence type="ECO:0000259" key="1">
    <source>
        <dbReference type="PROSITE" id="PS51186"/>
    </source>
</evidence>
<reference evidence="2 3" key="1">
    <citation type="submission" date="2024-03" db="EMBL/GenBank/DDBJ databases">
        <title>Two novel species of the genus Flavobacterium exhibiting potentially degradation of complex polysaccharides.</title>
        <authorList>
            <person name="Lian X."/>
        </authorList>
    </citation>
    <scope>NUCLEOTIDE SEQUENCE [LARGE SCALE GENOMIC DNA]</scope>
    <source>
        <strain evidence="2 3">N6</strain>
    </source>
</reference>
<sequence>MKYLLKNQESERLLFREVNLSDFSDWLAFHEDPNTALYWNATLESPEKECKKWYDKQVYRYENNLGGMNALLDKTSGKLIGHCGLLVQKIEDKLELEIGYSILPEYWNQGFAIESAKKCRDFAFDHNFSDSLISIISLTNTPSEKVAIKNGMTIDKLTEYNQNTVNIFRITKSEWERNNKT</sequence>
<proteinExistence type="predicted"/>
<keyword evidence="3" id="KW-1185">Reference proteome</keyword>
<dbReference type="Gene3D" id="3.40.630.30">
    <property type="match status" value="1"/>
</dbReference>
<feature type="domain" description="N-acetyltransferase" evidence="1">
    <location>
        <begin position="13"/>
        <end position="171"/>
    </location>
</feature>
<dbReference type="PANTHER" id="PTHR43792">
    <property type="entry name" value="GNAT FAMILY, PUTATIVE (AFU_ORTHOLOGUE AFUA_3G00765)-RELATED-RELATED"/>
    <property type="match status" value="1"/>
</dbReference>
<dbReference type="Pfam" id="PF13302">
    <property type="entry name" value="Acetyltransf_3"/>
    <property type="match status" value="1"/>
</dbReference>
<dbReference type="InterPro" id="IPR016181">
    <property type="entry name" value="Acyl_CoA_acyltransferase"/>
</dbReference>
<dbReference type="InterPro" id="IPR051531">
    <property type="entry name" value="N-acetyltransferase"/>
</dbReference>
<evidence type="ECO:0000313" key="2">
    <source>
        <dbReference type="EMBL" id="MEM0575662.1"/>
    </source>
</evidence>
<dbReference type="SUPFAM" id="SSF55729">
    <property type="entry name" value="Acyl-CoA N-acyltransferases (Nat)"/>
    <property type="match status" value="1"/>
</dbReference>
<dbReference type="PANTHER" id="PTHR43792:SF1">
    <property type="entry name" value="N-ACETYLTRANSFERASE DOMAIN-CONTAINING PROTEIN"/>
    <property type="match status" value="1"/>
</dbReference>
<protein>
    <submittedName>
        <fullName evidence="2">GNAT family N-acetyltransferase</fullName>
    </submittedName>
</protein>
<evidence type="ECO:0000313" key="3">
    <source>
        <dbReference type="Proteomes" id="UP001468798"/>
    </source>
</evidence>
<name>A0ABU9NMT0_9FLAO</name>
<dbReference type="PROSITE" id="PS51186">
    <property type="entry name" value="GNAT"/>
    <property type="match status" value="1"/>
</dbReference>